<proteinExistence type="predicted"/>
<dbReference type="EMBL" id="JAMQOP010000004">
    <property type="protein sequence ID" value="MDS0300738.1"/>
    <property type="molecule type" value="Genomic_DNA"/>
</dbReference>
<evidence type="ECO:0000313" key="2">
    <source>
        <dbReference type="Proteomes" id="UP001257060"/>
    </source>
</evidence>
<organism evidence="1 2">
    <name type="scientific">Halogeometricum salsisoli</name>
    <dbReference type="NCBI Taxonomy" id="2950536"/>
    <lineage>
        <taxon>Archaea</taxon>
        <taxon>Methanobacteriati</taxon>
        <taxon>Methanobacteriota</taxon>
        <taxon>Stenosarchaea group</taxon>
        <taxon>Halobacteria</taxon>
        <taxon>Halobacteriales</taxon>
        <taxon>Haloferacaceae</taxon>
        <taxon>Halogeometricum</taxon>
    </lineage>
</organism>
<keyword evidence="2" id="KW-1185">Reference proteome</keyword>
<protein>
    <submittedName>
        <fullName evidence="1">Uncharacterized protein</fullName>
    </submittedName>
</protein>
<dbReference type="Proteomes" id="UP001257060">
    <property type="component" value="Unassembled WGS sequence"/>
</dbReference>
<accession>A0ABU2GIS3</accession>
<gene>
    <name evidence="1" type="ORF">NDI76_18475</name>
</gene>
<reference evidence="1 2" key="1">
    <citation type="submission" date="2022-06" db="EMBL/GenBank/DDBJ databases">
        <title>Halogeometricum sp. a new haloarchaeum isolate from saline soil.</title>
        <authorList>
            <person name="Strakova D."/>
            <person name="Galisteo C."/>
            <person name="Sanchez-Porro C."/>
            <person name="Ventosa A."/>
        </authorList>
    </citation>
    <scope>NUCLEOTIDE SEQUENCE [LARGE SCALE GENOMIC DNA]</scope>
    <source>
        <strain evidence="1 2">S1BR25-6</strain>
    </source>
</reference>
<comment type="caution">
    <text evidence="1">The sequence shown here is derived from an EMBL/GenBank/DDBJ whole genome shotgun (WGS) entry which is preliminary data.</text>
</comment>
<name>A0ABU2GIS3_9EURY</name>
<sequence>MSELTKFNADVSEKENTNFYLPATAVSPSLDRISNVVDDLFDLHGVVLVPDTYDK</sequence>
<dbReference type="RefSeq" id="WP_310925653.1">
    <property type="nucleotide sequence ID" value="NZ_JAMQOP010000004.1"/>
</dbReference>
<evidence type="ECO:0000313" key="1">
    <source>
        <dbReference type="EMBL" id="MDS0300738.1"/>
    </source>
</evidence>